<dbReference type="GO" id="GO:0016788">
    <property type="term" value="F:hydrolase activity, acting on ester bonds"/>
    <property type="evidence" value="ECO:0007669"/>
    <property type="project" value="TreeGrafter"/>
</dbReference>
<evidence type="ECO:0000256" key="3">
    <source>
        <dbReference type="SAM" id="SignalP"/>
    </source>
</evidence>
<dbReference type="InterPro" id="IPR029058">
    <property type="entry name" value="AB_hydrolase_fold"/>
</dbReference>
<dbReference type="InterPro" id="IPR000801">
    <property type="entry name" value="Esterase-like"/>
</dbReference>
<keyword evidence="7" id="KW-1185">Reference proteome</keyword>
<comment type="similarity">
    <text evidence="1">Belongs to the esterase D family.</text>
</comment>
<accession>A0A1S1JBP8</accession>
<dbReference type="EMBL" id="MUHG01000023">
    <property type="protein sequence ID" value="OXB18342.1"/>
    <property type="molecule type" value="Genomic_DNA"/>
</dbReference>
<dbReference type="Proteomes" id="UP000198319">
    <property type="component" value="Unassembled WGS sequence"/>
</dbReference>
<dbReference type="PANTHER" id="PTHR40841">
    <property type="entry name" value="SIDEROPHORE TRIACETYLFUSARININE C ESTERASE"/>
    <property type="match status" value="1"/>
</dbReference>
<feature type="signal peptide" evidence="3">
    <location>
        <begin position="1"/>
        <end position="18"/>
    </location>
</feature>
<evidence type="ECO:0000313" key="5">
    <source>
        <dbReference type="EMBL" id="OXB18342.1"/>
    </source>
</evidence>
<reference evidence="6" key="1">
    <citation type="submission" date="2016-09" db="EMBL/GenBank/DDBJ databases">
        <authorList>
            <person name="Chen S."/>
            <person name="Walker E."/>
        </authorList>
    </citation>
    <scope>NUCLEOTIDE SEQUENCE [LARGE SCALE GENOMIC DNA]</scope>
    <source>
        <strain evidence="6">MSU</strain>
    </source>
</reference>
<evidence type="ECO:0000256" key="1">
    <source>
        <dbReference type="ARBA" id="ARBA00005622"/>
    </source>
</evidence>
<keyword evidence="2" id="KW-0378">Hydrolase</keyword>
<dbReference type="STRING" id="1278819.BHE19_07570"/>
<evidence type="ECO:0000256" key="2">
    <source>
        <dbReference type="ARBA" id="ARBA00022801"/>
    </source>
</evidence>
<feature type="chain" id="PRO_5010302041" description="Alpha/beta hydrolase" evidence="3">
    <location>
        <begin position="19"/>
        <end position="376"/>
    </location>
</feature>
<proteinExistence type="inferred from homology"/>
<dbReference type="PANTHER" id="PTHR40841:SF2">
    <property type="entry name" value="SIDEROPHORE-DEGRADING ESTERASE (EUROFUNG)"/>
    <property type="match status" value="1"/>
</dbReference>
<dbReference type="RefSeq" id="WP_070906960.1">
    <property type="nucleotide sequence ID" value="NZ_MIKE01000022.1"/>
</dbReference>
<name>A0A1S1JBP8_9FLAO</name>
<evidence type="ECO:0000313" key="6">
    <source>
        <dbReference type="Proteomes" id="UP000180252"/>
    </source>
</evidence>
<comment type="caution">
    <text evidence="4">The sequence shown here is derived from an EMBL/GenBank/DDBJ whole genome shotgun (WGS) entry which is preliminary data.</text>
</comment>
<dbReference type="OrthoDB" id="9784036at2"/>
<dbReference type="AlphaFoldDB" id="A0A1S1JBP8"/>
<dbReference type="InterPro" id="IPR052558">
    <property type="entry name" value="Siderophore_Hydrolase_D"/>
</dbReference>
<sequence>MKKTILLLCLFWFTPSFSQDSISIGSKHHLFSKALNEERNFWVYLPPDYNSTKYAPAKYPVVYLLDAESNFHSFTGLQQSLARGPYASIPQMIVVGITNTNRTRDLTPTEANRQAFFDKKKKMFQQSGGNKNFIAFLEKELRPYIDSNYRTSGYNVLNGHSFGGLTAVNILLNHTSLFNSYIIIDPSLWWDNELMNKKADSLFNTKNFEQRSIYLAMADKKSIPQDTTTDMARGIRKFEKLLKDKKPKNLRWGFKFYDNEDHGTIPIPAEYDGLRFLFEEHLVQVKQAVIDPTLVEKQYAKLSQQTGFTFLPTESYLDWIGNYCLDIDKPQQALIFFKYAEKYYPKSKNIPLALEKAYIKNGDTKRADDIRKKIQN</sequence>
<dbReference type="EMBL" id="MIKE01000022">
    <property type="protein sequence ID" value="OHT45683.1"/>
    <property type="molecule type" value="Genomic_DNA"/>
</dbReference>
<organism evidence="4 6">
    <name type="scientific">Flavobacterium tructae</name>
    <dbReference type="NCBI Taxonomy" id="1114873"/>
    <lineage>
        <taxon>Bacteria</taxon>
        <taxon>Pseudomonadati</taxon>
        <taxon>Bacteroidota</taxon>
        <taxon>Flavobacteriia</taxon>
        <taxon>Flavobacteriales</taxon>
        <taxon>Flavobacteriaceae</taxon>
        <taxon>Flavobacterium</taxon>
    </lineage>
</organism>
<dbReference type="Pfam" id="PF00756">
    <property type="entry name" value="Esterase"/>
    <property type="match status" value="1"/>
</dbReference>
<dbReference type="Proteomes" id="UP000180252">
    <property type="component" value="Unassembled WGS sequence"/>
</dbReference>
<reference evidence="4" key="2">
    <citation type="submission" date="2016-09" db="EMBL/GenBank/DDBJ databases">
        <authorList>
            <person name="Capua I."/>
            <person name="De Benedictis P."/>
            <person name="Joannis T."/>
            <person name="Lombin L.H."/>
            <person name="Cattoli G."/>
        </authorList>
    </citation>
    <scope>NUCLEOTIDE SEQUENCE [LARGE SCALE GENOMIC DNA]</scope>
    <source>
        <strain evidence="4">MSU</strain>
    </source>
</reference>
<evidence type="ECO:0000313" key="7">
    <source>
        <dbReference type="Proteomes" id="UP000198319"/>
    </source>
</evidence>
<dbReference type="SUPFAM" id="SSF53474">
    <property type="entry name" value="alpha/beta-Hydrolases"/>
    <property type="match status" value="1"/>
</dbReference>
<gene>
    <name evidence="5" type="ORF">B0A71_15595</name>
    <name evidence="4" type="ORF">BHE19_07570</name>
</gene>
<evidence type="ECO:0008006" key="8">
    <source>
        <dbReference type="Google" id="ProtNLM"/>
    </source>
</evidence>
<reference evidence="5 7" key="3">
    <citation type="submission" date="2016-11" db="EMBL/GenBank/DDBJ databases">
        <title>Whole genomes of Flavobacteriaceae.</title>
        <authorList>
            <person name="Stine C."/>
            <person name="Li C."/>
            <person name="Tadesse D."/>
        </authorList>
    </citation>
    <scope>NUCLEOTIDE SEQUENCE [LARGE SCALE GENOMIC DNA]</scope>
    <source>
        <strain evidence="5 7">ATCC BAA-2541</strain>
    </source>
</reference>
<protein>
    <recommendedName>
        <fullName evidence="8">Alpha/beta hydrolase</fullName>
    </recommendedName>
</protein>
<evidence type="ECO:0000313" key="4">
    <source>
        <dbReference type="EMBL" id="OHT45683.1"/>
    </source>
</evidence>
<dbReference type="Gene3D" id="3.40.50.1820">
    <property type="entry name" value="alpha/beta hydrolase"/>
    <property type="match status" value="1"/>
</dbReference>
<keyword evidence="3" id="KW-0732">Signal</keyword>